<keyword evidence="9" id="KW-0902">Two-component regulatory system</keyword>
<dbReference type="Pfam" id="PF02518">
    <property type="entry name" value="HATPase_c"/>
    <property type="match status" value="1"/>
</dbReference>
<dbReference type="InterPro" id="IPR036097">
    <property type="entry name" value="HisK_dim/P_sf"/>
</dbReference>
<keyword evidence="6" id="KW-0547">Nucleotide-binding</keyword>
<dbReference type="Proteomes" id="UP001519272">
    <property type="component" value="Unassembled WGS sequence"/>
</dbReference>
<evidence type="ECO:0000256" key="7">
    <source>
        <dbReference type="ARBA" id="ARBA00022777"/>
    </source>
</evidence>
<evidence type="ECO:0000256" key="6">
    <source>
        <dbReference type="ARBA" id="ARBA00022741"/>
    </source>
</evidence>
<evidence type="ECO:0000256" key="1">
    <source>
        <dbReference type="ARBA" id="ARBA00000085"/>
    </source>
</evidence>
<gene>
    <name evidence="12" type="ORF">J2Z32_002051</name>
</gene>
<evidence type="ECO:0000256" key="2">
    <source>
        <dbReference type="ARBA" id="ARBA00004370"/>
    </source>
</evidence>
<dbReference type="PANTHER" id="PTHR45453:SF1">
    <property type="entry name" value="PHOSPHATE REGULON SENSOR PROTEIN PHOR"/>
    <property type="match status" value="1"/>
</dbReference>
<evidence type="ECO:0000256" key="8">
    <source>
        <dbReference type="ARBA" id="ARBA00022840"/>
    </source>
</evidence>
<dbReference type="InterPro" id="IPR050351">
    <property type="entry name" value="BphY/WalK/GraS-like"/>
</dbReference>
<evidence type="ECO:0000259" key="11">
    <source>
        <dbReference type="PROSITE" id="PS50109"/>
    </source>
</evidence>
<proteinExistence type="predicted"/>
<dbReference type="SMART" id="SM00388">
    <property type="entry name" value="HisKA"/>
    <property type="match status" value="1"/>
</dbReference>
<evidence type="ECO:0000256" key="3">
    <source>
        <dbReference type="ARBA" id="ARBA00012438"/>
    </source>
</evidence>
<dbReference type="InterPro" id="IPR003661">
    <property type="entry name" value="HisK_dim/P_dom"/>
</dbReference>
<protein>
    <recommendedName>
        <fullName evidence="3">histidine kinase</fullName>
        <ecNumber evidence="3">2.7.13.3</ecNumber>
    </recommendedName>
</protein>
<keyword evidence="13" id="KW-1185">Reference proteome</keyword>
<dbReference type="InterPro" id="IPR003594">
    <property type="entry name" value="HATPase_dom"/>
</dbReference>
<keyword evidence="10" id="KW-0472">Membrane</keyword>
<evidence type="ECO:0000256" key="10">
    <source>
        <dbReference type="SAM" id="Phobius"/>
    </source>
</evidence>
<dbReference type="InterPro" id="IPR005467">
    <property type="entry name" value="His_kinase_dom"/>
</dbReference>
<feature type="transmembrane region" description="Helical" evidence="10">
    <location>
        <begin position="6"/>
        <end position="23"/>
    </location>
</feature>
<feature type="domain" description="Histidine kinase" evidence="11">
    <location>
        <begin position="98"/>
        <end position="316"/>
    </location>
</feature>
<dbReference type="SUPFAM" id="SSF55874">
    <property type="entry name" value="ATPase domain of HSP90 chaperone/DNA topoisomerase II/histidine kinase"/>
    <property type="match status" value="1"/>
</dbReference>
<dbReference type="InterPro" id="IPR036890">
    <property type="entry name" value="HATPase_C_sf"/>
</dbReference>
<dbReference type="Pfam" id="PF00512">
    <property type="entry name" value="HisKA"/>
    <property type="match status" value="1"/>
</dbReference>
<comment type="subcellular location">
    <subcellularLocation>
        <location evidence="2">Membrane</location>
    </subcellularLocation>
</comment>
<dbReference type="SUPFAM" id="SSF47384">
    <property type="entry name" value="Homodimeric domain of signal transducing histidine kinase"/>
    <property type="match status" value="1"/>
</dbReference>
<keyword evidence="7 12" id="KW-0418">Kinase</keyword>
<dbReference type="EC" id="2.7.13.3" evidence="3"/>
<dbReference type="GO" id="GO:0016301">
    <property type="term" value="F:kinase activity"/>
    <property type="evidence" value="ECO:0007669"/>
    <property type="project" value="UniProtKB-KW"/>
</dbReference>
<dbReference type="InterPro" id="IPR004358">
    <property type="entry name" value="Sig_transdc_His_kin-like_C"/>
</dbReference>
<evidence type="ECO:0000256" key="9">
    <source>
        <dbReference type="ARBA" id="ARBA00023012"/>
    </source>
</evidence>
<keyword evidence="4" id="KW-0597">Phosphoprotein</keyword>
<keyword evidence="5" id="KW-0808">Transferase</keyword>
<dbReference type="PRINTS" id="PR00344">
    <property type="entry name" value="BCTRLSENSOR"/>
</dbReference>
<reference evidence="12 13" key="1">
    <citation type="submission" date="2021-03" db="EMBL/GenBank/DDBJ databases">
        <title>Genomic Encyclopedia of Type Strains, Phase IV (KMG-IV): sequencing the most valuable type-strain genomes for metagenomic binning, comparative biology and taxonomic classification.</title>
        <authorList>
            <person name="Goeker M."/>
        </authorList>
    </citation>
    <scope>NUCLEOTIDE SEQUENCE [LARGE SCALE GENOMIC DNA]</scope>
    <source>
        <strain evidence="12 13">DSM 14349</strain>
    </source>
</reference>
<keyword evidence="8" id="KW-0067">ATP-binding</keyword>
<keyword evidence="10" id="KW-0812">Transmembrane</keyword>
<evidence type="ECO:0000313" key="12">
    <source>
        <dbReference type="EMBL" id="MBP1905421.1"/>
    </source>
</evidence>
<evidence type="ECO:0000256" key="4">
    <source>
        <dbReference type="ARBA" id="ARBA00022553"/>
    </source>
</evidence>
<comment type="caution">
    <text evidence="12">The sequence shown here is derived from an EMBL/GenBank/DDBJ whole genome shotgun (WGS) entry which is preliminary data.</text>
</comment>
<dbReference type="PANTHER" id="PTHR45453">
    <property type="entry name" value="PHOSPHATE REGULON SENSOR PROTEIN PHOR"/>
    <property type="match status" value="1"/>
</dbReference>
<dbReference type="RefSeq" id="WP_280921125.1">
    <property type="nucleotide sequence ID" value="NZ_JAGGKG010000008.1"/>
</dbReference>
<organism evidence="12 13">
    <name type="scientific">Paenibacillus turicensis</name>
    <dbReference type="NCBI Taxonomy" id="160487"/>
    <lineage>
        <taxon>Bacteria</taxon>
        <taxon>Bacillati</taxon>
        <taxon>Bacillota</taxon>
        <taxon>Bacilli</taxon>
        <taxon>Bacillales</taxon>
        <taxon>Paenibacillaceae</taxon>
        <taxon>Paenibacillus</taxon>
    </lineage>
</organism>
<dbReference type="Gene3D" id="1.10.287.130">
    <property type="match status" value="1"/>
</dbReference>
<name>A0ABS4FS59_9BACL</name>
<accession>A0ABS4FS59</accession>
<comment type="catalytic activity">
    <reaction evidence="1">
        <text>ATP + protein L-histidine = ADP + protein N-phospho-L-histidine.</text>
        <dbReference type="EC" id="2.7.13.3"/>
    </reaction>
</comment>
<dbReference type="SMART" id="SM00387">
    <property type="entry name" value="HATPase_c"/>
    <property type="match status" value="1"/>
</dbReference>
<dbReference type="CDD" id="cd00082">
    <property type="entry name" value="HisKA"/>
    <property type="match status" value="1"/>
</dbReference>
<dbReference type="Gene3D" id="3.30.565.10">
    <property type="entry name" value="Histidine kinase-like ATPase, C-terminal domain"/>
    <property type="match status" value="1"/>
</dbReference>
<sequence length="317" mass="36697">MGWTIMLILLLGSIIVLLLILLYQQYQFNRRRNGQLEQIHHKLAFIISDSPQEKLLLYTTDKQLTTLLSDINAVLEHNQRILADHKRTEQSIRRMLSNISHDLKTPLTVVLGYIERMNLDTEMSTEERAASLQKVQSKANELMDMIQQFFDLAKLESGDQPLPLTKVHLNELCRRSILHFYDVMTSQGIKAEIEIPQEPLYAHANEGAIDRILDNLISNAIRYGSEGKMLGIRLRQDEQWLAIDVWDRGKGIDEAHHSRVFERMYTLEDSRNKSYQGSGLGLTITKRLVQNMGGEITLYSRPYDKTVFTVKLKRLNY</sequence>
<dbReference type="EMBL" id="JAGGKG010000008">
    <property type="protein sequence ID" value="MBP1905421.1"/>
    <property type="molecule type" value="Genomic_DNA"/>
</dbReference>
<evidence type="ECO:0000313" key="13">
    <source>
        <dbReference type="Proteomes" id="UP001519272"/>
    </source>
</evidence>
<dbReference type="PROSITE" id="PS50109">
    <property type="entry name" value="HIS_KIN"/>
    <property type="match status" value="1"/>
</dbReference>
<evidence type="ECO:0000256" key="5">
    <source>
        <dbReference type="ARBA" id="ARBA00022679"/>
    </source>
</evidence>
<keyword evidence="10" id="KW-1133">Transmembrane helix</keyword>